<sequence length="344" mass="38426">MGTLLSIVTIGSYLSTSPIMDEAHNFFMECNLITNEAQFLVDALPNVETAEVERLSRQLDAIKVILTAMDDPLSTASDLEELICYVDSLLAPLDGFLSNPPLAPHTHIPRRHTGNRGRPEYELDLDRAILLHDLGNPWPDIAVAMGVSRSTLYNHMEKRGFSTARKEYSQLTDDELDELVSEISLAHPFAGITIVMGHLESRQVHASLNRTRDAWNHHKIRTAGHRTPIAIFELSREMAIQRGYWTGDNGDDLQTAADSLYGYDGDAPHPPAADRQDEPECSSEEPAGIEAEREAGICINDDEELEYAREQMGDFDFGRDDENWGIDVYCEAVVLLSSRIETTE</sequence>
<comment type="caution">
    <text evidence="2">The sequence shown here is derived from an EMBL/GenBank/DDBJ whole genome shotgun (WGS) entry which is preliminary data.</text>
</comment>
<feature type="region of interest" description="Disordered" evidence="1">
    <location>
        <begin position="256"/>
        <end position="289"/>
    </location>
</feature>
<keyword evidence="3" id="KW-1185">Reference proteome</keyword>
<dbReference type="EMBL" id="JACAZH010000004">
    <property type="protein sequence ID" value="KAF7371393.1"/>
    <property type="molecule type" value="Genomic_DNA"/>
</dbReference>
<dbReference type="AlphaFoldDB" id="A0A8H6Z336"/>
<protein>
    <submittedName>
        <fullName evidence="2">Ethylene-and jasmonate-responsive plant defensin</fullName>
    </submittedName>
</protein>
<proteinExistence type="predicted"/>
<dbReference type="Proteomes" id="UP000623467">
    <property type="component" value="Unassembled WGS sequence"/>
</dbReference>
<evidence type="ECO:0000313" key="3">
    <source>
        <dbReference type="Proteomes" id="UP000623467"/>
    </source>
</evidence>
<organism evidence="2 3">
    <name type="scientific">Mycena sanguinolenta</name>
    <dbReference type="NCBI Taxonomy" id="230812"/>
    <lineage>
        <taxon>Eukaryota</taxon>
        <taxon>Fungi</taxon>
        <taxon>Dikarya</taxon>
        <taxon>Basidiomycota</taxon>
        <taxon>Agaricomycotina</taxon>
        <taxon>Agaricomycetes</taxon>
        <taxon>Agaricomycetidae</taxon>
        <taxon>Agaricales</taxon>
        <taxon>Marasmiineae</taxon>
        <taxon>Mycenaceae</taxon>
        <taxon>Mycena</taxon>
    </lineage>
</organism>
<reference evidence="2" key="1">
    <citation type="submission" date="2020-05" db="EMBL/GenBank/DDBJ databases">
        <title>Mycena genomes resolve the evolution of fungal bioluminescence.</title>
        <authorList>
            <person name="Tsai I.J."/>
        </authorList>
    </citation>
    <scope>NUCLEOTIDE SEQUENCE</scope>
    <source>
        <strain evidence="2">160909Yilan</strain>
    </source>
</reference>
<evidence type="ECO:0000313" key="2">
    <source>
        <dbReference type="EMBL" id="KAF7371393.1"/>
    </source>
</evidence>
<dbReference type="OrthoDB" id="2686689at2759"/>
<name>A0A8H6Z336_9AGAR</name>
<accession>A0A8H6Z336</accession>
<evidence type="ECO:0000256" key="1">
    <source>
        <dbReference type="SAM" id="MobiDB-lite"/>
    </source>
</evidence>
<gene>
    <name evidence="2" type="ORF">MSAN_00775900</name>
</gene>